<organism evidence="1 2">
    <name type="scientific">Sinomonas atrocyanea</name>
    <dbReference type="NCBI Taxonomy" id="37927"/>
    <lineage>
        <taxon>Bacteria</taxon>
        <taxon>Bacillati</taxon>
        <taxon>Actinomycetota</taxon>
        <taxon>Actinomycetes</taxon>
        <taxon>Micrococcales</taxon>
        <taxon>Micrococcaceae</taxon>
        <taxon>Sinomonas</taxon>
    </lineage>
</organism>
<dbReference type="EMBL" id="CP014518">
    <property type="protein sequence ID" value="AMM31549.1"/>
    <property type="molecule type" value="Genomic_DNA"/>
</dbReference>
<dbReference type="Gene3D" id="1.10.357.10">
    <property type="entry name" value="Tetracycline Repressor, domain 2"/>
    <property type="match status" value="1"/>
</dbReference>
<sequence length="89" mass="9477">MGDMPVRRGPGPRHPLGRASAAYLAGNRARLEEMARDAGLRDPAGFAWSFHILVQGSIIADCEGDPDAVAHARVAAALLLDHHRPPAHP</sequence>
<dbReference type="STRING" id="37927.SA2016_0861"/>
<evidence type="ECO:0000313" key="2">
    <source>
        <dbReference type="Proteomes" id="UP000070134"/>
    </source>
</evidence>
<name>A0A126ZWI8_9MICC</name>
<dbReference type="OrthoDB" id="4214267at2"/>
<proteinExistence type="predicted"/>
<dbReference type="AlphaFoldDB" id="A0A126ZWI8"/>
<gene>
    <name evidence="1" type="ORF">SA2016_0861</name>
</gene>
<accession>A0A126ZWI8</accession>
<keyword evidence="2" id="KW-1185">Reference proteome</keyword>
<dbReference type="RefSeq" id="WP_141305692.1">
    <property type="nucleotide sequence ID" value="NZ_BJMO01000067.1"/>
</dbReference>
<dbReference type="Proteomes" id="UP000070134">
    <property type="component" value="Chromosome"/>
</dbReference>
<reference evidence="1 2" key="1">
    <citation type="submission" date="2016-02" db="EMBL/GenBank/DDBJ databases">
        <title>Complete genome of Sinomonas atrocyanea KCTC 3377.</title>
        <authorList>
            <person name="Kim K.M."/>
        </authorList>
    </citation>
    <scope>NUCLEOTIDE SEQUENCE [LARGE SCALE GENOMIC DNA]</scope>
    <source>
        <strain evidence="1 2">KCTC 3377</strain>
    </source>
</reference>
<evidence type="ECO:0008006" key="3">
    <source>
        <dbReference type="Google" id="ProtNLM"/>
    </source>
</evidence>
<dbReference type="KEGG" id="satk:SA2016_0861"/>
<protein>
    <recommendedName>
        <fullName evidence="3">TetR family transcriptional regulator</fullName>
    </recommendedName>
</protein>
<evidence type="ECO:0000313" key="1">
    <source>
        <dbReference type="EMBL" id="AMM31549.1"/>
    </source>
</evidence>